<dbReference type="GeneID" id="101895024"/>
<reference evidence="5" key="1">
    <citation type="submission" date="2020-05" db="UniProtKB">
        <authorList>
            <consortium name="EnsemblMetazoa"/>
        </authorList>
    </citation>
    <scope>IDENTIFICATION</scope>
    <source>
        <strain evidence="5">Aabys</strain>
    </source>
</reference>
<name>A0A1I8M0Q2_MUSDO</name>
<dbReference type="VEuPathDB" id="VectorBase:MDOMA2_017016"/>
<evidence type="ECO:0000313" key="6">
    <source>
        <dbReference type="Proteomes" id="UP001652621"/>
    </source>
</evidence>
<dbReference type="STRING" id="7370.A0A1I8M0Q2"/>
<comment type="subcellular location">
    <subcellularLocation>
        <location evidence="2">Synaptic cleft</location>
    </subcellularLocation>
</comment>
<sequence length="152" mass="17871">MTEKDTNANEVKPTGLKDEWAIRPCSVYKDEYDDCTSFKARFHQYFIHGENTDCSQWQTDYKNCVKYQDSNGNDVAAGEAVIRSEEERRLKRFHGHYGNTVWQKRKSPPEDWAAPLPEWMAKKNENSYLQLKQMELEGRAEPTETKSYCMIM</sequence>
<dbReference type="PANTHER" id="PTHR28052">
    <property type="entry name" value="UPF0545 PROTEIN C22ORF39"/>
    <property type="match status" value="1"/>
</dbReference>
<dbReference type="Pfam" id="PF11326">
    <property type="entry name" value="PANTS-like"/>
    <property type="match status" value="1"/>
</dbReference>
<evidence type="ECO:0000256" key="4">
    <source>
        <dbReference type="ARBA" id="ARBA00044235"/>
    </source>
</evidence>
<dbReference type="GO" id="GO:0043083">
    <property type="term" value="C:synaptic cleft"/>
    <property type="evidence" value="ECO:0007669"/>
    <property type="project" value="UniProtKB-SubCell"/>
</dbReference>
<dbReference type="eggNOG" id="ENOG502S21Q">
    <property type="taxonomic scope" value="Eukaryota"/>
</dbReference>
<evidence type="ECO:0000256" key="1">
    <source>
        <dbReference type="ARBA" id="ARBA00006412"/>
    </source>
</evidence>
<evidence type="ECO:0000313" key="7">
    <source>
        <dbReference type="RefSeq" id="XP_005180263.1"/>
    </source>
</evidence>
<evidence type="ECO:0000256" key="3">
    <source>
        <dbReference type="ARBA" id="ARBA00044072"/>
    </source>
</evidence>
<evidence type="ECO:0000313" key="5">
    <source>
        <dbReference type="EnsemblMetazoa" id="MDOA000075-PA"/>
    </source>
</evidence>
<dbReference type="RefSeq" id="XP_005180263.1">
    <property type="nucleotide sequence ID" value="XM_005180206.3"/>
</dbReference>
<evidence type="ECO:0000256" key="2">
    <source>
        <dbReference type="ARBA" id="ARBA00043942"/>
    </source>
</evidence>
<dbReference type="KEGG" id="mde:101895024"/>
<dbReference type="InterPro" id="IPR021475">
    <property type="entry name" value="Pants/Emi1-like"/>
</dbReference>
<comment type="similarity">
    <text evidence="1">Belongs to the UPF0545 family.</text>
</comment>
<reference evidence="7" key="2">
    <citation type="submission" date="2025-04" db="UniProtKB">
        <authorList>
            <consortium name="RefSeq"/>
        </authorList>
    </citation>
    <scope>IDENTIFICATION</scope>
    <source>
        <strain evidence="7">Aabys</strain>
    </source>
</reference>
<dbReference type="AlphaFoldDB" id="A0A1I8M0Q2"/>
<protein>
    <recommendedName>
        <fullName evidence="3">Synaptic plasticity regulator PANTS</fullName>
    </recommendedName>
    <alternativeName>
        <fullName evidence="4">Plasticity-associated neural transcript short</fullName>
    </alternativeName>
</protein>
<dbReference type="OrthoDB" id="5946508at2759"/>
<dbReference type="Proteomes" id="UP001652621">
    <property type="component" value="Unplaced"/>
</dbReference>
<dbReference type="VEuPathDB" id="VectorBase:MDOA000075"/>
<dbReference type="PANTHER" id="PTHR28052:SF1">
    <property type="entry name" value="UPF0545 PROTEIN C22ORF39"/>
    <property type="match status" value="1"/>
</dbReference>
<proteinExistence type="inferred from homology"/>
<gene>
    <name evidence="5" type="primary">101895024</name>
    <name evidence="7" type="synonym">LOC101895024</name>
</gene>
<dbReference type="EnsemblMetazoa" id="MDOA000075-RA">
    <property type="protein sequence ID" value="MDOA000075-PA"/>
    <property type="gene ID" value="MDOA000075"/>
</dbReference>
<organism evidence="5">
    <name type="scientific">Musca domestica</name>
    <name type="common">House fly</name>
    <dbReference type="NCBI Taxonomy" id="7370"/>
    <lineage>
        <taxon>Eukaryota</taxon>
        <taxon>Metazoa</taxon>
        <taxon>Ecdysozoa</taxon>
        <taxon>Arthropoda</taxon>
        <taxon>Hexapoda</taxon>
        <taxon>Insecta</taxon>
        <taxon>Pterygota</taxon>
        <taxon>Neoptera</taxon>
        <taxon>Endopterygota</taxon>
        <taxon>Diptera</taxon>
        <taxon>Brachycera</taxon>
        <taxon>Muscomorpha</taxon>
        <taxon>Muscoidea</taxon>
        <taxon>Muscidae</taxon>
        <taxon>Musca</taxon>
    </lineage>
</organism>
<keyword evidence="6" id="KW-1185">Reference proteome</keyword>
<accession>A0A1I8M0Q2</accession>